<dbReference type="SUPFAM" id="SSF56796">
    <property type="entry name" value="Dehydroquinate synthase-like"/>
    <property type="match status" value="1"/>
</dbReference>
<gene>
    <name evidence="4" type="ORF">PVE_R1G2159</name>
</gene>
<dbReference type="InterPro" id="IPR018211">
    <property type="entry name" value="ADH_Fe_CS"/>
</dbReference>
<name>A0A1D3JVM0_PSEVE</name>
<evidence type="ECO:0000313" key="4">
    <source>
        <dbReference type="EMBL" id="SBW80045.1"/>
    </source>
</evidence>
<sequence>MKFSIVSKAVVPDVSLIDPETTASMDPFLSACTGIDALVHAIEAFVSTGHGPLTDPHALEAMRLINGNLVQMIANPADIALREKIMLGSMQAGLAFSNAILGAVHAMSHSLGGFLDLPHGLCNAVLVEHVVAFNYNSAPERFKVIAETFGIDCRGLTHPQIRGRLVEHLIALKRAIGFHETLGLHGVRVADIPFLSQHAMHDPCILTNPRESSQRDVEVVYGEAL</sequence>
<dbReference type="AlphaFoldDB" id="A0A1D3JVM0"/>
<dbReference type="Gene3D" id="1.20.1090.10">
    <property type="entry name" value="Dehydroquinate synthase-like - alpha domain"/>
    <property type="match status" value="1"/>
</dbReference>
<evidence type="ECO:0000256" key="2">
    <source>
        <dbReference type="ARBA" id="ARBA00023002"/>
    </source>
</evidence>
<dbReference type="PANTHER" id="PTHR11496:SF102">
    <property type="entry name" value="ALCOHOL DEHYDROGENASE 4"/>
    <property type="match status" value="1"/>
</dbReference>
<dbReference type="Pfam" id="PF25137">
    <property type="entry name" value="ADH_Fe_C"/>
    <property type="match status" value="1"/>
</dbReference>
<evidence type="ECO:0000259" key="3">
    <source>
        <dbReference type="Pfam" id="PF25137"/>
    </source>
</evidence>
<proteinExistence type="predicted"/>
<dbReference type="GO" id="GO:0004022">
    <property type="term" value="F:alcohol dehydrogenase (NAD+) activity"/>
    <property type="evidence" value="ECO:0007669"/>
    <property type="project" value="TreeGrafter"/>
</dbReference>
<dbReference type="PANTHER" id="PTHR11496">
    <property type="entry name" value="ALCOHOL DEHYDROGENASE"/>
    <property type="match status" value="1"/>
</dbReference>
<dbReference type="FunFam" id="1.20.1090.10:FF:000001">
    <property type="entry name" value="Aldehyde-alcohol dehydrogenase"/>
    <property type="match status" value="1"/>
</dbReference>
<dbReference type="InterPro" id="IPR056798">
    <property type="entry name" value="ADH_Fe_C"/>
</dbReference>
<organism evidence="4 5">
    <name type="scientific">Pseudomonas veronii 1YdBTEX2</name>
    <dbReference type="NCBI Taxonomy" id="1295141"/>
    <lineage>
        <taxon>Bacteria</taxon>
        <taxon>Pseudomonadati</taxon>
        <taxon>Pseudomonadota</taxon>
        <taxon>Gammaproteobacteria</taxon>
        <taxon>Pseudomonadales</taxon>
        <taxon>Pseudomonadaceae</taxon>
        <taxon>Pseudomonas</taxon>
    </lineage>
</organism>
<comment type="cofactor">
    <cofactor evidence="1">
        <name>Fe cation</name>
        <dbReference type="ChEBI" id="CHEBI:24875"/>
    </cofactor>
</comment>
<feature type="domain" description="Fe-containing alcohol dehydrogenase-like C-terminal" evidence="3">
    <location>
        <begin position="31"/>
        <end position="224"/>
    </location>
</feature>
<evidence type="ECO:0000256" key="1">
    <source>
        <dbReference type="ARBA" id="ARBA00001962"/>
    </source>
</evidence>
<evidence type="ECO:0000313" key="5">
    <source>
        <dbReference type="Proteomes" id="UP000245431"/>
    </source>
</evidence>
<dbReference type="GO" id="GO:0046872">
    <property type="term" value="F:metal ion binding"/>
    <property type="evidence" value="ECO:0007669"/>
    <property type="project" value="InterPro"/>
</dbReference>
<keyword evidence="2" id="KW-0560">Oxidoreductase</keyword>
<dbReference type="EMBL" id="LT599583">
    <property type="protein sequence ID" value="SBW80045.1"/>
    <property type="molecule type" value="Genomic_DNA"/>
</dbReference>
<dbReference type="Proteomes" id="UP000245431">
    <property type="component" value="Chromosome PVE_r1"/>
</dbReference>
<protein>
    <submittedName>
        <fullName evidence="4">Alcohol dehydrogenase</fullName>
    </submittedName>
</protein>
<dbReference type="InterPro" id="IPR039697">
    <property type="entry name" value="Alcohol_dehydrogenase_Fe"/>
</dbReference>
<dbReference type="PROSITE" id="PS00060">
    <property type="entry name" value="ADH_IRON_2"/>
    <property type="match status" value="1"/>
</dbReference>
<accession>A0A1D3JVM0</accession>
<reference evidence="5" key="1">
    <citation type="submission" date="2016-07" db="EMBL/GenBank/DDBJ databases">
        <authorList>
            <person name="Florea S."/>
            <person name="Webb J.S."/>
            <person name="Jaromczyk J."/>
            <person name="Schardl C.L."/>
        </authorList>
    </citation>
    <scope>NUCLEOTIDE SEQUENCE [LARGE SCALE GENOMIC DNA]</scope>
    <source>
        <strain evidence="5">1YdBTEX2</strain>
    </source>
</reference>